<accession>A0AAD9KHR5</accession>
<reference evidence="2" key="1">
    <citation type="journal article" date="2023" name="Mol. Biol. Evol.">
        <title>Third-Generation Sequencing Reveals the Adaptive Role of the Epigenome in Three Deep-Sea Polychaetes.</title>
        <authorList>
            <person name="Perez M."/>
            <person name="Aroh O."/>
            <person name="Sun Y."/>
            <person name="Lan Y."/>
            <person name="Juniper S.K."/>
            <person name="Young C.R."/>
            <person name="Angers B."/>
            <person name="Qian P.Y."/>
        </authorList>
    </citation>
    <scope>NUCLEOTIDE SEQUENCE</scope>
    <source>
        <strain evidence="2">R07B-5</strain>
    </source>
</reference>
<keyword evidence="1" id="KW-0472">Membrane</keyword>
<keyword evidence="3" id="KW-1185">Reference proteome</keyword>
<name>A0AAD9KHR5_RIDPI</name>
<feature type="transmembrane region" description="Helical" evidence="1">
    <location>
        <begin position="12"/>
        <end position="32"/>
    </location>
</feature>
<keyword evidence="1" id="KW-1133">Transmembrane helix</keyword>
<protein>
    <submittedName>
        <fullName evidence="2">Uncharacterized protein</fullName>
    </submittedName>
</protein>
<feature type="transmembrane region" description="Helical" evidence="1">
    <location>
        <begin position="44"/>
        <end position="65"/>
    </location>
</feature>
<dbReference type="Proteomes" id="UP001209878">
    <property type="component" value="Unassembled WGS sequence"/>
</dbReference>
<gene>
    <name evidence="2" type="ORF">NP493_1066g01006</name>
</gene>
<organism evidence="2 3">
    <name type="scientific">Ridgeia piscesae</name>
    <name type="common">Tubeworm</name>
    <dbReference type="NCBI Taxonomy" id="27915"/>
    <lineage>
        <taxon>Eukaryota</taxon>
        <taxon>Metazoa</taxon>
        <taxon>Spiralia</taxon>
        <taxon>Lophotrochozoa</taxon>
        <taxon>Annelida</taxon>
        <taxon>Polychaeta</taxon>
        <taxon>Sedentaria</taxon>
        <taxon>Canalipalpata</taxon>
        <taxon>Sabellida</taxon>
        <taxon>Siboglinidae</taxon>
        <taxon>Ridgeia</taxon>
    </lineage>
</organism>
<comment type="caution">
    <text evidence="2">The sequence shown here is derived from an EMBL/GenBank/DDBJ whole genome shotgun (WGS) entry which is preliminary data.</text>
</comment>
<proteinExistence type="predicted"/>
<keyword evidence="1" id="KW-0812">Transmembrane</keyword>
<dbReference type="AlphaFoldDB" id="A0AAD9KHR5"/>
<sequence>MYVYVHVFVKWPRSNFVLIGRYIIIVVLAYLFSDDIAHPESNVAVIVGPVVGFVVVVGVIAAVVLRRRHKPADLVYQGRAPSAASSVASFECGAPGSVNPVYDNDPLSCAGFNAETPSVASADRPSYVAAVRGYHGSCNPDPS</sequence>
<evidence type="ECO:0000256" key="1">
    <source>
        <dbReference type="SAM" id="Phobius"/>
    </source>
</evidence>
<evidence type="ECO:0000313" key="3">
    <source>
        <dbReference type="Proteomes" id="UP001209878"/>
    </source>
</evidence>
<dbReference type="EMBL" id="JAODUO010001075">
    <property type="protein sequence ID" value="KAK2171350.1"/>
    <property type="molecule type" value="Genomic_DNA"/>
</dbReference>
<evidence type="ECO:0000313" key="2">
    <source>
        <dbReference type="EMBL" id="KAK2171350.1"/>
    </source>
</evidence>